<dbReference type="OrthoDB" id="1524152at2"/>
<dbReference type="EMBL" id="CYSD01000028">
    <property type="protein sequence ID" value="CUH78223.1"/>
    <property type="molecule type" value="Genomic_DNA"/>
</dbReference>
<evidence type="ECO:0000256" key="1">
    <source>
        <dbReference type="SAM" id="SignalP"/>
    </source>
</evidence>
<keyword evidence="3" id="KW-1185">Reference proteome</keyword>
<protein>
    <submittedName>
        <fullName evidence="2">Uncharacterized protein</fullName>
    </submittedName>
</protein>
<dbReference type="AlphaFoldDB" id="A0A0P1GSP6"/>
<evidence type="ECO:0000313" key="3">
    <source>
        <dbReference type="Proteomes" id="UP000052022"/>
    </source>
</evidence>
<name>A0A0P1GSP6_9RHOB</name>
<dbReference type="Proteomes" id="UP000052022">
    <property type="component" value="Unassembled WGS sequence"/>
</dbReference>
<feature type="signal peptide" evidence="1">
    <location>
        <begin position="1"/>
        <end position="19"/>
    </location>
</feature>
<sequence>MFKISLCVFLVLATSPAFSQHAHHHSDGPTEVGQSAFAAISEIVEVLQNDPETDWTKVNISALQNHLVDMDLVTTRTKVTVETKDMIVAITVLGQGESVGAIQRMTTAHAPMLAAETGWKIDVDQTTAGAILRIAVSSEKELARAIGLGFYGVMTIGAHHQAHHLQIARGDSPHH</sequence>
<accession>A0A0P1GSP6</accession>
<organism evidence="2 3">
    <name type="scientific">Tritonibacter multivorans</name>
    <dbReference type="NCBI Taxonomy" id="928856"/>
    <lineage>
        <taxon>Bacteria</taxon>
        <taxon>Pseudomonadati</taxon>
        <taxon>Pseudomonadota</taxon>
        <taxon>Alphaproteobacteria</taxon>
        <taxon>Rhodobacterales</taxon>
        <taxon>Paracoccaceae</taxon>
        <taxon>Tritonibacter</taxon>
    </lineage>
</organism>
<keyword evidence="1" id="KW-0732">Signal</keyword>
<dbReference type="RefSeq" id="WP_074942146.1">
    <property type="nucleotide sequence ID" value="NZ_CYSD01000028.1"/>
</dbReference>
<evidence type="ECO:0000313" key="2">
    <source>
        <dbReference type="EMBL" id="CUH78223.1"/>
    </source>
</evidence>
<proteinExistence type="predicted"/>
<reference evidence="2 3" key="1">
    <citation type="submission" date="2015-09" db="EMBL/GenBank/DDBJ databases">
        <authorList>
            <consortium name="Swine Surveillance"/>
        </authorList>
    </citation>
    <scope>NUCLEOTIDE SEQUENCE [LARGE SCALE GENOMIC DNA]</scope>
    <source>
        <strain evidence="2 3">CECT 7557</strain>
    </source>
</reference>
<feature type="chain" id="PRO_5006063728" evidence="1">
    <location>
        <begin position="20"/>
        <end position="175"/>
    </location>
</feature>
<gene>
    <name evidence="2" type="ORF">TRM7557_01779</name>
</gene>